<evidence type="ECO:0000313" key="1">
    <source>
        <dbReference type="EMBL" id="MTW02616.1"/>
    </source>
</evidence>
<proteinExistence type="predicted"/>
<organism evidence="1 2">
    <name type="scientific">Pseudoduganella ginsengisoli</name>
    <dbReference type="NCBI Taxonomy" id="1462440"/>
    <lineage>
        <taxon>Bacteria</taxon>
        <taxon>Pseudomonadati</taxon>
        <taxon>Pseudomonadota</taxon>
        <taxon>Betaproteobacteria</taxon>
        <taxon>Burkholderiales</taxon>
        <taxon>Oxalobacteraceae</taxon>
        <taxon>Telluria group</taxon>
        <taxon>Pseudoduganella</taxon>
    </lineage>
</organism>
<name>A0A6L6PZC8_9BURK</name>
<comment type="caution">
    <text evidence="1">The sequence shown here is derived from an EMBL/GenBank/DDBJ whole genome shotgun (WGS) entry which is preliminary data.</text>
</comment>
<dbReference type="Proteomes" id="UP000484015">
    <property type="component" value="Unassembled WGS sequence"/>
</dbReference>
<evidence type="ECO:0000313" key="2">
    <source>
        <dbReference type="Proteomes" id="UP000484015"/>
    </source>
</evidence>
<gene>
    <name evidence="1" type="ORF">GM668_11035</name>
</gene>
<accession>A0A6L6PZC8</accession>
<reference evidence="1 2" key="1">
    <citation type="submission" date="2019-11" db="EMBL/GenBank/DDBJ databases">
        <title>Type strains purchased from KCTC, JCM and DSMZ.</title>
        <authorList>
            <person name="Lu H."/>
        </authorList>
    </citation>
    <scope>NUCLEOTIDE SEQUENCE [LARGE SCALE GENOMIC DNA]</scope>
    <source>
        <strain evidence="1 2">KCTC 42409</strain>
    </source>
</reference>
<dbReference type="RefSeq" id="WP_155438998.1">
    <property type="nucleotide sequence ID" value="NZ_WNLA01000005.1"/>
</dbReference>
<sequence length="1141" mass="120858">MSTLAPAWAWIAGAIDGVGDSHLPPGIHVRCLPAPRLGLPATPLMVTRTIIPAGVLEQMARNDGVVWIDSQGNTLSLPFTVTPDNPVYGYFSEPDVIWARLLVRPVTAPTSAPTSAPTTAPTFAPTTFPTSAPTFGPTLAPTLTPFPRPTIGPVPRPTIGPIPRPTIGPIAAPTLAPTPVPIAAPHTANVAPAITIAGVAHTAITTGALAAVAQGLVFEALADTEHGPTVIQSDNRDPYALCHWFIPRIRVRGSGYVAGIRWIDATAVQRHGEGRFWEWWSLPVDPAPRYTPPPNADSEAGHRVDRAAVTRQPMYVAYTAASPASAPAAGGAEAAQRVAQVRPRIDQWLKTLLHDLSEATWDLRDQQAISNQAAGSQPGEMGVGIETSLLASSIDPDLGHLLGLGDVDRDVKAPDGSLVLYRIRGLFRWNSAAWTKAEAMSFLGALRTGKADALAQFPELEQFKIPPAEDIPYLDLTQCAVAFAGYPPQGMAAPVIASCDDRGWLGTPPPPNVRRALRLLAKGFQAPSVAAVAAHDQYGERTLHAFANGKRMAFGSNAAPPGTPLPWIVTQPEDPAEAGEARMEDRNGAPGAIDYRIARGDWFGRWSGWGKRTAPAKQRTAPMRPALLIFPSPPVFAPPPADPPAGLLAGTIEIRIPLPNIAELPAGGAELTGLVLLETFGANPAASAYYDLANLPNTPGNQAKLELDPSSAPGHPQQLLVITRTGPALYPAQQIKVSYTARWRDVLNHESLNAYPANKTITDPRPPEAPVIIRPLTYTSRPDAMGHARAEFSFNGAPGVGYRVYTSTESTLQKALDGIDSGLADDLRNLALINDRAGLLVDHKNLFSWDHFEMITPEPLHAGADGKVHFTHRVSAGLNVAVFYRVVAEGPNGGLSELSKSSMFAFGVPNVGGPGQPLVAVVNVPGKNPVEHGVTLRVRVPHGASAPKAWRLRRTSTAGADPLRMPTVLSGVLQPADLESTDEGHSFDIVAPQPLKPWVNYRFVVEVQGESPPGADPVLVAGEWGDASGPVKLASVPKGAPPPVQHVSVSAAGGGLNITVTPPPAQTLQGTMMGNFRFDAWRIEKGARPRKLDLPFSYDPVAQTWQAFDANAVPAGALTSVSVRVIDPLGRSGDATLSNIV</sequence>
<dbReference type="OrthoDB" id="7051218at2"/>
<protein>
    <submittedName>
        <fullName evidence="1">Uncharacterized protein</fullName>
    </submittedName>
</protein>
<dbReference type="EMBL" id="WNLA01000005">
    <property type="protein sequence ID" value="MTW02616.1"/>
    <property type="molecule type" value="Genomic_DNA"/>
</dbReference>
<dbReference type="AlphaFoldDB" id="A0A6L6PZC8"/>
<keyword evidence="2" id="KW-1185">Reference proteome</keyword>